<evidence type="ECO:0000256" key="11">
    <source>
        <dbReference type="ARBA" id="ARBA00045023"/>
    </source>
</evidence>
<sequence>MAALLWRPVGRYCLHGHLSPRLCIRNAVPLGTSAKEEMERFWSKNAGSNRPLSPHITIYSWSLPMAMSIVHRGTGVALSADVGPGKRPEGPAAVPVRGGCPAPQRAVLGGAGRHVKSSAPAPPPPDD</sequence>
<dbReference type="GO" id="GO:0046872">
    <property type="term" value="F:metal ion binding"/>
    <property type="evidence" value="ECO:0007669"/>
    <property type="project" value="UniProtKB-KW"/>
</dbReference>
<keyword evidence="9" id="KW-0408">Iron</keyword>
<evidence type="ECO:0000256" key="13">
    <source>
        <dbReference type="SAM" id="MobiDB-lite"/>
    </source>
</evidence>
<dbReference type="CDD" id="cd03499">
    <property type="entry name" value="SQR_TypeC_SdhC"/>
    <property type="match status" value="1"/>
</dbReference>
<evidence type="ECO:0000256" key="8">
    <source>
        <dbReference type="ARBA" id="ARBA00022989"/>
    </source>
</evidence>
<dbReference type="Pfam" id="PF01127">
    <property type="entry name" value="Sdh_cyt"/>
    <property type="match status" value="1"/>
</dbReference>
<keyword evidence="5" id="KW-0349">Heme</keyword>
<dbReference type="InterPro" id="IPR034804">
    <property type="entry name" value="SQR/QFR_C/D"/>
</dbReference>
<keyword evidence="15" id="KW-1185">Reference proteome</keyword>
<keyword evidence="6" id="KW-0812">Transmembrane</keyword>
<evidence type="ECO:0000256" key="7">
    <source>
        <dbReference type="ARBA" id="ARBA00022723"/>
    </source>
</evidence>
<keyword evidence="10" id="KW-0472">Membrane</keyword>
<dbReference type="PANTHER" id="PTHR10978:SF5">
    <property type="entry name" value="SUCCINATE DEHYDROGENASE CYTOCHROME B560 SUBUNIT, MITOCHONDRIAL"/>
    <property type="match status" value="1"/>
</dbReference>
<dbReference type="PROSITE" id="PS01000">
    <property type="entry name" value="SDH_CYT_1"/>
    <property type="match status" value="1"/>
</dbReference>
<accession>A0A7J7STB3</accession>
<dbReference type="GO" id="GO:0006099">
    <property type="term" value="P:tricarboxylic acid cycle"/>
    <property type="evidence" value="ECO:0007669"/>
    <property type="project" value="InterPro"/>
</dbReference>
<comment type="caution">
    <text evidence="14">The sequence shown here is derived from an EMBL/GenBank/DDBJ whole genome shotgun (WGS) entry which is preliminary data.</text>
</comment>
<dbReference type="SUPFAM" id="SSF81343">
    <property type="entry name" value="Fumarate reductase respiratory complex transmembrane subunits"/>
    <property type="match status" value="1"/>
</dbReference>
<dbReference type="GO" id="GO:0016020">
    <property type="term" value="C:membrane"/>
    <property type="evidence" value="ECO:0007669"/>
    <property type="project" value="UniProtKB-SubCell"/>
</dbReference>
<dbReference type="GO" id="GO:0009055">
    <property type="term" value="F:electron transfer activity"/>
    <property type="evidence" value="ECO:0007669"/>
    <property type="project" value="InterPro"/>
</dbReference>
<dbReference type="AlphaFoldDB" id="A0A7J7STB3"/>
<reference evidence="14 15" key="1">
    <citation type="journal article" date="2020" name="Nature">
        <title>Six reference-quality genomes reveal evolution of bat adaptations.</title>
        <authorList>
            <person name="Jebb D."/>
            <person name="Huang Z."/>
            <person name="Pippel M."/>
            <person name="Hughes G.M."/>
            <person name="Lavrichenko K."/>
            <person name="Devanna P."/>
            <person name="Winkler S."/>
            <person name="Jermiin L.S."/>
            <person name="Skirmuntt E.C."/>
            <person name="Katzourakis A."/>
            <person name="Burkitt-Gray L."/>
            <person name="Ray D.A."/>
            <person name="Sullivan K.A.M."/>
            <person name="Roscito J.G."/>
            <person name="Kirilenko B.M."/>
            <person name="Davalos L.M."/>
            <person name="Corthals A.P."/>
            <person name="Power M.L."/>
            <person name="Jones G."/>
            <person name="Ransome R.D."/>
            <person name="Dechmann D.K.N."/>
            <person name="Locatelli A.G."/>
            <person name="Puechmaille S.J."/>
            <person name="Fedrigo O."/>
            <person name="Jarvis E.D."/>
            <person name="Hiller M."/>
            <person name="Vernes S.C."/>
            <person name="Myers E.W."/>
            <person name="Teeling E.C."/>
        </authorList>
    </citation>
    <scope>NUCLEOTIDE SEQUENCE [LARGE SCALE GENOMIC DNA]</scope>
    <source>
        <strain evidence="14">MMyoMyo1</strain>
        <tissue evidence="14">Flight muscle</tissue>
    </source>
</reference>
<dbReference type="Proteomes" id="UP000527355">
    <property type="component" value="Unassembled WGS sequence"/>
</dbReference>
<evidence type="ECO:0000256" key="3">
    <source>
        <dbReference type="ARBA" id="ARBA00011758"/>
    </source>
</evidence>
<evidence type="ECO:0000313" key="15">
    <source>
        <dbReference type="Proteomes" id="UP000527355"/>
    </source>
</evidence>
<feature type="region of interest" description="Disordered" evidence="13">
    <location>
        <begin position="80"/>
        <end position="127"/>
    </location>
</feature>
<protein>
    <recommendedName>
        <fullName evidence="4">Succinate dehydrogenase cytochrome b560 subunit, mitochondrial</fullName>
    </recommendedName>
    <alternativeName>
        <fullName evidence="11">Malate dehydrogenase [quinone] cytochrome b560 subunit</fullName>
    </alternativeName>
</protein>
<dbReference type="EMBL" id="JABWUV010000018">
    <property type="protein sequence ID" value="KAF6291621.1"/>
    <property type="molecule type" value="Genomic_DNA"/>
</dbReference>
<evidence type="ECO:0000256" key="4">
    <source>
        <dbReference type="ARBA" id="ARBA00014631"/>
    </source>
</evidence>
<name>A0A7J7STB3_MYOMY</name>
<evidence type="ECO:0000256" key="5">
    <source>
        <dbReference type="ARBA" id="ARBA00022617"/>
    </source>
</evidence>
<dbReference type="FunFam" id="1.20.5.540:FF:000002">
    <property type="entry name" value="Succinate dehydrogenase cytochrome b560 subunit, mitochondrial"/>
    <property type="match status" value="1"/>
</dbReference>
<dbReference type="InterPro" id="IPR000701">
    <property type="entry name" value="SuccDH_FuR_B_TM-su"/>
</dbReference>
<dbReference type="InterPro" id="IPR014314">
    <property type="entry name" value="Succ_DH_cytb556"/>
</dbReference>
<evidence type="ECO:0000256" key="1">
    <source>
        <dbReference type="ARBA" id="ARBA00004141"/>
    </source>
</evidence>
<dbReference type="Gene3D" id="1.20.5.540">
    <property type="entry name" value="Single helix bin"/>
    <property type="match status" value="1"/>
</dbReference>
<dbReference type="GO" id="GO:0005739">
    <property type="term" value="C:mitochondrion"/>
    <property type="evidence" value="ECO:0007669"/>
    <property type="project" value="GOC"/>
</dbReference>
<evidence type="ECO:0000313" key="14">
    <source>
        <dbReference type="EMBL" id="KAF6291621.1"/>
    </source>
</evidence>
<comment type="pathway">
    <text evidence="2">Carbohydrate metabolism; tricarboxylic acid cycle.</text>
</comment>
<gene>
    <name evidence="14" type="ORF">mMyoMyo1_017177</name>
</gene>
<dbReference type="GO" id="GO:0006121">
    <property type="term" value="P:mitochondrial electron transport, succinate to ubiquinone"/>
    <property type="evidence" value="ECO:0007669"/>
    <property type="project" value="TreeGrafter"/>
</dbReference>
<comment type="subcellular location">
    <subcellularLocation>
        <location evidence="1">Membrane</location>
        <topology evidence="1">Multi-pass membrane protein</topology>
    </subcellularLocation>
</comment>
<evidence type="ECO:0000256" key="9">
    <source>
        <dbReference type="ARBA" id="ARBA00023004"/>
    </source>
</evidence>
<dbReference type="InterPro" id="IPR018495">
    <property type="entry name" value="Succ_DH_cyt_bsu_CS"/>
</dbReference>
<organism evidence="14 15">
    <name type="scientific">Myotis myotis</name>
    <name type="common">Greater mouse-eared bat</name>
    <name type="synonym">Vespertilio myotis</name>
    <dbReference type="NCBI Taxonomy" id="51298"/>
    <lineage>
        <taxon>Eukaryota</taxon>
        <taxon>Metazoa</taxon>
        <taxon>Chordata</taxon>
        <taxon>Craniata</taxon>
        <taxon>Vertebrata</taxon>
        <taxon>Euteleostomi</taxon>
        <taxon>Mammalia</taxon>
        <taxon>Eutheria</taxon>
        <taxon>Laurasiatheria</taxon>
        <taxon>Chiroptera</taxon>
        <taxon>Yangochiroptera</taxon>
        <taxon>Vespertilionidae</taxon>
        <taxon>Myotis</taxon>
    </lineage>
</organism>
<evidence type="ECO:0000256" key="12">
    <source>
        <dbReference type="ARBA" id="ARBA00045847"/>
    </source>
</evidence>
<dbReference type="PANTHER" id="PTHR10978">
    <property type="entry name" value="SUCCINATE DEHYDROGENASE CYTOCHROME B560 SUBUNIT"/>
    <property type="match status" value="1"/>
</dbReference>
<evidence type="ECO:0000256" key="6">
    <source>
        <dbReference type="ARBA" id="ARBA00022692"/>
    </source>
</evidence>
<dbReference type="VEuPathDB" id="HostDB:GeneID_118672944"/>
<proteinExistence type="predicted"/>
<keyword evidence="8" id="KW-1133">Transmembrane helix</keyword>
<evidence type="ECO:0000256" key="10">
    <source>
        <dbReference type="ARBA" id="ARBA00023136"/>
    </source>
</evidence>
<comment type="function">
    <text evidence="12">Membrane-anchoring subunit of succinate dehydrogenase (SDH) that is involved in complex II of the mitochondrial electron transport chain and is responsible for transferring electrons from succinate to ubiquinone (coenzyme Q). SDH also oxidizes malate to the non-canonical enol form of oxaloacetate, enol-oxaloacetate. Enol-oxaloacetate, which is a potent inhibitor of the succinate dehydrogenase activity, is further isomerized into keto-oxaloacetate.</text>
</comment>
<keyword evidence="7" id="KW-0479">Metal-binding</keyword>
<evidence type="ECO:0000256" key="2">
    <source>
        <dbReference type="ARBA" id="ARBA00005163"/>
    </source>
</evidence>
<comment type="subunit">
    <text evidence="3">Component of complex II composed of four subunits: the flavoprotein (FP) SDHA, iron-sulfur protein (IP) SDHB, and a cytochrome b560 composed of SDHC and SDHD.</text>
</comment>